<dbReference type="Pfam" id="PF06267">
    <property type="entry name" value="DUF1028"/>
    <property type="match status" value="1"/>
</dbReference>
<dbReference type="InterPro" id="IPR029055">
    <property type="entry name" value="Ntn_hydrolases_N"/>
</dbReference>
<dbReference type="EMBL" id="FNGY01000032">
    <property type="protein sequence ID" value="SDO82393.1"/>
    <property type="molecule type" value="Genomic_DNA"/>
</dbReference>
<dbReference type="Proteomes" id="UP000183200">
    <property type="component" value="Unassembled WGS sequence"/>
</dbReference>
<dbReference type="PANTHER" id="PTHR39328">
    <property type="entry name" value="BLL2871 PROTEIN"/>
    <property type="match status" value="1"/>
</dbReference>
<evidence type="ECO:0000313" key="2">
    <source>
        <dbReference type="Proteomes" id="UP000183200"/>
    </source>
</evidence>
<dbReference type="SUPFAM" id="SSF56235">
    <property type="entry name" value="N-terminal nucleophile aminohydrolases (Ntn hydrolases)"/>
    <property type="match status" value="1"/>
</dbReference>
<organism evidence="1 2">
    <name type="scientific">Pedobacter steynii</name>
    <dbReference type="NCBI Taxonomy" id="430522"/>
    <lineage>
        <taxon>Bacteria</taxon>
        <taxon>Pseudomonadati</taxon>
        <taxon>Bacteroidota</taxon>
        <taxon>Sphingobacteriia</taxon>
        <taxon>Sphingobacteriales</taxon>
        <taxon>Sphingobacteriaceae</taxon>
        <taxon>Pedobacter</taxon>
    </lineage>
</organism>
<dbReference type="Gene3D" id="3.60.20.10">
    <property type="entry name" value="Glutamine Phosphoribosylpyrophosphate, subunit 1, domain 1"/>
    <property type="match status" value="1"/>
</dbReference>
<dbReference type="InterPro" id="IPR010430">
    <property type="entry name" value="DUF1028"/>
</dbReference>
<protein>
    <submittedName>
        <fullName evidence="1">Uncharacterized protein</fullName>
    </submittedName>
</protein>
<dbReference type="PANTHER" id="PTHR39328:SF1">
    <property type="entry name" value="BLL2871 PROTEIN"/>
    <property type="match status" value="1"/>
</dbReference>
<sequence>MATNNTYVGNSTVYVQPGLGAFSVISETNPSYAINGFSELKKGKSIKEAIEYTREADVDANFRQIAGIDSTGNVYAYTGSALKFRKGYSSHLIGKNDVALGNQLAEAVLSSMATKYEHSKGTLAERLLKSIWAGRMPGDKLQENNLQL</sequence>
<proteinExistence type="predicted"/>
<dbReference type="RefSeq" id="WP_074613158.1">
    <property type="nucleotide sequence ID" value="NZ_FNGY01000032.1"/>
</dbReference>
<accession>A0A1H0MPK7</accession>
<evidence type="ECO:0000313" key="1">
    <source>
        <dbReference type="EMBL" id="SDO82393.1"/>
    </source>
</evidence>
<gene>
    <name evidence="1" type="ORF">SAMN05421820_1322</name>
</gene>
<dbReference type="AlphaFoldDB" id="A0A1H0MPK7"/>
<keyword evidence="2" id="KW-1185">Reference proteome</keyword>
<reference evidence="2" key="1">
    <citation type="submission" date="2016-10" db="EMBL/GenBank/DDBJ databases">
        <authorList>
            <person name="Varghese N."/>
            <person name="Submissions S."/>
        </authorList>
    </citation>
    <scope>NUCLEOTIDE SEQUENCE [LARGE SCALE GENOMIC DNA]</scope>
    <source>
        <strain evidence="2">DSM 19110</strain>
    </source>
</reference>
<name>A0A1H0MPK7_9SPHI</name>